<reference evidence="3 4" key="1">
    <citation type="journal article" date="2013" name="Curr. Biol.">
        <title>The Genome of the Foraminiferan Reticulomyxa filosa.</title>
        <authorList>
            <person name="Glockner G."/>
            <person name="Hulsmann N."/>
            <person name="Schleicher M."/>
            <person name="Noegel A.A."/>
            <person name="Eichinger L."/>
            <person name="Gallinger C."/>
            <person name="Pawlowski J."/>
            <person name="Sierra R."/>
            <person name="Euteneuer U."/>
            <person name="Pillet L."/>
            <person name="Moustafa A."/>
            <person name="Platzer M."/>
            <person name="Groth M."/>
            <person name="Szafranski K."/>
            <person name="Schliwa M."/>
        </authorList>
    </citation>
    <scope>NUCLEOTIDE SEQUENCE [LARGE SCALE GENOMIC DNA]</scope>
</reference>
<evidence type="ECO:0000313" key="3">
    <source>
        <dbReference type="EMBL" id="ETO10396.1"/>
    </source>
</evidence>
<feature type="region of interest" description="Disordered" evidence="2">
    <location>
        <begin position="71"/>
        <end position="99"/>
    </location>
</feature>
<protein>
    <submittedName>
        <fullName evidence="3">Uncharacterized protein</fullName>
    </submittedName>
</protein>
<feature type="compositionally biased region" description="Low complexity" evidence="2">
    <location>
        <begin position="290"/>
        <end position="303"/>
    </location>
</feature>
<feature type="non-terminal residue" evidence="3">
    <location>
        <position position="581"/>
    </location>
</feature>
<dbReference type="EMBL" id="ASPP01023493">
    <property type="protein sequence ID" value="ETO10396.1"/>
    <property type="molecule type" value="Genomic_DNA"/>
</dbReference>
<feature type="region of interest" description="Disordered" evidence="2">
    <location>
        <begin position="284"/>
        <end position="303"/>
    </location>
</feature>
<organism evidence="3 4">
    <name type="scientific">Reticulomyxa filosa</name>
    <dbReference type="NCBI Taxonomy" id="46433"/>
    <lineage>
        <taxon>Eukaryota</taxon>
        <taxon>Sar</taxon>
        <taxon>Rhizaria</taxon>
        <taxon>Retaria</taxon>
        <taxon>Foraminifera</taxon>
        <taxon>Monothalamids</taxon>
        <taxon>Reticulomyxidae</taxon>
        <taxon>Reticulomyxa</taxon>
    </lineage>
</organism>
<dbReference type="Proteomes" id="UP000023152">
    <property type="component" value="Unassembled WGS sequence"/>
</dbReference>
<evidence type="ECO:0000256" key="1">
    <source>
        <dbReference type="SAM" id="Coils"/>
    </source>
</evidence>
<evidence type="ECO:0000256" key="2">
    <source>
        <dbReference type="SAM" id="MobiDB-lite"/>
    </source>
</evidence>
<keyword evidence="4" id="KW-1185">Reference proteome</keyword>
<comment type="caution">
    <text evidence="3">The sequence shown here is derived from an EMBL/GenBank/DDBJ whole genome shotgun (WGS) entry which is preliminary data.</text>
</comment>
<gene>
    <name evidence="3" type="ORF">RFI_26981</name>
</gene>
<accession>X6M9U8</accession>
<feature type="coiled-coil region" evidence="1">
    <location>
        <begin position="327"/>
        <end position="361"/>
    </location>
</feature>
<evidence type="ECO:0000313" key="4">
    <source>
        <dbReference type="Proteomes" id="UP000023152"/>
    </source>
</evidence>
<proteinExistence type="predicted"/>
<sequence>MLFAFFINFVTQCNIVANVEKQDNHTADGTLETNTNKRWQKEDLYYAHSHHTTHAIRAQRAKAFVDKDEFGNVNQSDNETVNDDENEVEKGNDKSDSSNYYNIAENIDGGLVSNWVFLPFNQWCTSNIEYHTDQADQLLSLMKQEAYKSNSDVFVYFYNETNKQTNKQTNEQMEYALSNLPSSAEISLIDNELSYESKTLGTLLKVQRHTRSIQSQFDTFVDNLRGRQIEILEMSKELKERHHICSQTLQRLTEQEVWLIQNITETIAERAEKIDRLNKQLKRHDVHQSNANNADTNTNTNNGTDRVFVEAELMNTRAFVDQLHKVIVELQQISEGKKKEVNALENDSSILQSQNAKIREASSNASKVAMERLTESILNSIDTLVSNAKSRDTYSKAMELWQSCAIFSDQQNKVFFNEYVSLCCQAFIDASLATDYISSNNHDNGNQNNWFQLGSRLNFTSRTSVTENDLPTMSTVSKQTEKMYELIKQSHRHNLKGLDLVMNLSEVFCREISHDVEYKQNKEIYDVAVRPHMTSHYFVWEIDLQSQKNELDNMLDRIIILGKYYNKIQHLEAVLACIGQY</sequence>
<keyword evidence="1" id="KW-0175">Coiled coil</keyword>
<name>X6M9U8_RETFI</name>
<dbReference type="AlphaFoldDB" id="X6M9U8"/>